<keyword evidence="2" id="KW-1185">Reference proteome</keyword>
<dbReference type="Proteomes" id="UP000316416">
    <property type="component" value="Chromosome"/>
</dbReference>
<name>A0ABX6V5G4_9GAMM</name>
<evidence type="ECO:0008006" key="3">
    <source>
        <dbReference type="Google" id="ProtNLM"/>
    </source>
</evidence>
<accession>A0ABX6V5G4</accession>
<dbReference type="EMBL" id="CP045503">
    <property type="protein sequence ID" value="QPG57581.1"/>
    <property type="molecule type" value="Genomic_DNA"/>
</dbReference>
<proteinExistence type="predicted"/>
<evidence type="ECO:0000313" key="1">
    <source>
        <dbReference type="EMBL" id="QPG57581.1"/>
    </source>
</evidence>
<gene>
    <name evidence="1" type="ORF">FM038_009080</name>
</gene>
<reference evidence="1" key="1">
    <citation type="submission" date="2021-07" db="EMBL/GenBank/DDBJ databases">
        <title>Shewanella sp. YLB-07 whole genome sequence.</title>
        <authorList>
            <person name="Yu L."/>
        </authorList>
    </citation>
    <scope>NUCLEOTIDE SEQUENCE</scope>
    <source>
        <strain evidence="1">YLB-08</strain>
    </source>
</reference>
<sequence length="197" mass="22053">MFTESTPYFSIKHGFSAYLSSWPKDEPLPTEDELRAMLPAGLLLISQVKSLEADCLIQLRHLDDDAKSVVDYLKLQSRKIDIVLQHVLEQEEHEGERFSGTHFGGSGISIISDSALNIGAQFKVSLHIKEELVALICFATVTASESITSELHPSHTQFNHVLEFTQILDTDVEQLVKASLSVQQKQLKLRKQAKAPR</sequence>
<dbReference type="RefSeq" id="WP_142870403.1">
    <property type="nucleotide sequence ID" value="NZ_CP045503.2"/>
</dbReference>
<evidence type="ECO:0000313" key="2">
    <source>
        <dbReference type="Proteomes" id="UP000316416"/>
    </source>
</evidence>
<protein>
    <recommendedName>
        <fullName evidence="3">PilZ domain-containing protein</fullName>
    </recommendedName>
</protein>
<organism evidence="1 2">
    <name type="scientific">Shewanella eurypsychrophilus</name>
    <dbReference type="NCBI Taxonomy" id="2593656"/>
    <lineage>
        <taxon>Bacteria</taxon>
        <taxon>Pseudomonadati</taxon>
        <taxon>Pseudomonadota</taxon>
        <taxon>Gammaproteobacteria</taxon>
        <taxon>Alteromonadales</taxon>
        <taxon>Shewanellaceae</taxon>
        <taxon>Shewanella</taxon>
    </lineage>
</organism>